<name>A0A9W9UTT9_PENBR</name>
<evidence type="ECO:0000313" key="1">
    <source>
        <dbReference type="EMBL" id="KAJ5357132.1"/>
    </source>
</evidence>
<reference evidence="1" key="1">
    <citation type="submission" date="2022-12" db="EMBL/GenBank/DDBJ databases">
        <authorList>
            <person name="Petersen C."/>
        </authorList>
    </citation>
    <scope>NUCLEOTIDE SEQUENCE</scope>
    <source>
        <strain evidence="1">IBT 35675</strain>
    </source>
</reference>
<dbReference type="Proteomes" id="UP001148299">
    <property type="component" value="Unassembled WGS sequence"/>
</dbReference>
<evidence type="ECO:0000313" key="2">
    <source>
        <dbReference type="Proteomes" id="UP001148299"/>
    </source>
</evidence>
<protein>
    <submittedName>
        <fullName evidence="1">Uncharacterized protein</fullName>
    </submittedName>
</protein>
<reference evidence="1" key="2">
    <citation type="journal article" date="2023" name="IMA Fungus">
        <title>Comparative genomic study of the Penicillium genus elucidates a diverse pangenome and 15 lateral gene transfer events.</title>
        <authorList>
            <person name="Petersen C."/>
            <person name="Sorensen T."/>
            <person name="Nielsen M.R."/>
            <person name="Sondergaard T.E."/>
            <person name="Sorensen J.L."/>
            <person name="Fitzpatrick D.A."/>
            <person name="Frisvad J.C."/>
            <person name="Nielsen K.L."/>
        </authorList>
    </citation>
    <scope>NUCLEOTIDE SEQUENCE</scope>
    <source>
        <strain evidence="1">IBT 35675</strain>
    </source>
</reference>
<gene>
    <name evidence="1" type="ORF">N7541_004290</name>
</gene>
<dbReference type="AlphaFoldDB" id="A0A9W9UTT9"/>
<accession>A0A9W9UTT9</accession>
<keyword evidence="2" id="KW-1185">Reference proteome</keyword>
<organism evidence="1 2">
    <name type="scientific">Penicillium brevicompactum</name>
    <dbReference type="NCBI Taxonomy" id="5074"/>
    <lineage>
        <taxon>Eukaryota</taxon>
        <taxon>Fungi</taxon>
        <taxon>Dikarya</taxon>
        <taxon>Ascomycota</taxon>
        <taxon>Pezizomycotina</taxon>
        <taxon>Eurotiomycetes</taxon>
        <taxon>Eurotiomycetidae</taxon>
        <taxon>Eurotiales</taxon>
        <taxon>Aspergillaceae</taxon>
        <taxon>Penicillium</taxon>
    </lineage>
</organism>
<sequence length="438" mass="49928">MAQPPLITCLPEEMVEMIISELVIDQEKAGIRKTMKSLSSVHPRFAYSSAVCSRLFKNITVRITPEEVETIRKGACLQRIIPFVRTIKFRPVGCNWEIAYERLRTFMAAYTFRNIDDHTLGHVRRESLDSYREAFGHDQTRRLYHSHAALQRESNAHHNRANIIRQLHQTGDLRDICSSLLQCFPRVDSMEIMQVAFDGVGKYAIHLPSDLKYLGHLMDHHSEDTHSETNLDCLRRASPVNNAFVMEMLGCVSMTGQKIKKILQFNCNFGSSFSFKDDPRWTNLSLTGVENLHWSPQNDDPPHRIWLNSYFQSAGLDAIRQRMTTGKAEAEALTLLAQKCSETLVNLCGKTEGLGGPWPTQENLCLPKLKAISFSGEFRIHASHFARMIDNAKDLECIFLGQTCRPGGCNKWNLVLEAVRRHRNKLEISCYPLLMPAP</sequence>
<dbReference type="EMBL" id="JAPZBR010000003">
    <property type="protein sequence ID" value="KAJ5357132.1"/>
    <property type="molecule type" value="Genomic_DNA"/>
</dbReference>
<comment type="caution">
    <text evidence="1">The sequence shown here is derived from an EMBL/GenBank/DDBJ whole genome shotgun (WGS) entry which is preliminary data.</text>
</comment>
<proteinExistence type="predicted"/>